<keyword evidence="3" id="KW-1185">Reference proteome</keyword>
<feature type="region of interest" description="Disordered" evidence="1">
    <location>
        <begin position="1"/>
        <end position="32"/>
    </location>
</feature>
<dbReference type="AlphaFoldDB" id="E2BCU6"/>
<evidence type="ECO:0000313" key="2">
    <source>
        <dbReference type="EMBL" id="EFN86486.1"/>
    </source>
</evidence>
<dbReference type="InParanoid" id="E2BCU6"/>
<organism evidence="3">
    <name type="scientific">Harpegnathos saltator</name>
    <name type="common">Jerdon's jumping ant</name>
    <dbReference type="NCBI Taxonomy" id="610380"/>
    <lineage>
        <taxon>Eukaryota</taxon>
        <taxon>Metazoa</taxon>
        <taxon>Ecdysozoa</taxon>
        <taxon>Arthropoda</taxon>
        <taxon>Hexapoda</taxon>
        <taxon>Insecta</taxon>
        <taxon>Pterygota</taxon>
        <taxon>Neoptera</taxon>
        <taxon>Endopterygota</taxon>
        <taxon>Hymenoptera</taxon>
        <taxon>Apocrita</taxon>
        <taxon>Aculeata</taxon>
        <taxon>Formicoidea</taxon>
        <taxon>Formicidae</taxon>
        <taxon>Ponerinae</taxon>
        <taxon>Ponerini</taxon>
        <taxon>Harpegnathos</taxon>
    </lineage>
</organism>
<accession>E2BCU6</accession>
<feature type="compositionally biased region" description="Polar residues" evidence="1">
    <location>
        <begin position="16"/>
        <end position="28"/>
    </location>
</feature>
<evidence type="ECO:0000313" key="3">
    <source>
        <dbReference type="Proteomes" id="UP000008237"/>
    </source>
</evidence>
<protein>
    <submittedName>
        <fullName evidence="2">Uncharacterized protein</fullName>
    </submittedName>
</protein>
<evidence type="ECO:0000256" key="1">
    <source>
        <dbReference type="SAM" id="MobiDB-lite"/>
    </source>
</evidence>
<dbReference type="EMBL" id="GL447393">
    <property type="protein sequence ID" value="EFN86486.1"/>
    <property type="molecule type" value="Genomic_DNA"/>
</dbReference>
<name>E2BCU6_HARSA</name>
<gene>
    <name evidence="2" type="ORF">EAI_03079</name>
</gene>
<dbReference type="Proteomes" id="UP000008237">
    <property type="component" value="Unassembled WGS sequence"/>
</dbReference>
<reference evidence="2 3" key="1">
    <citation type="journal article" date="2010" name="Science">
        <title>Genomic comparison of the ants Camponotus floridanus and Harpegnathos saltator.</title>
        <authorList>
            <person name="Bonasio R."/>
            <person name="Zhang G."/>
            <person name="Ye C."/>
            <person name="Mutti N.S."/>
            <person name="Fang X."/>
            <person name="Qin N."/>
            <person name="Donahue G."/>
            <person name="Yang P."/>
            <person name="Li Q."/>
            <person name="Li C."/>
            <person name="Zhang P."/>
            <person name="Huang Z."/>
            <person name="Berger S.L."/>
            <person name="Reinberg D."/>
            <person name="Wang J."/>
            <person name="Liebig J."/>
        </authorList>
    </citation>
    <scope>NUCLEOTIDE SEQUENCE [LARGE SCALE GENOMIC DNA]</scope>
    <source>
        <strain evidence="2 3">R22 G/1</strain>
    </source>
</reference>
<proteinExistence type="predicted"/>
<sequence>MPKGRPIQDAFGTFSGHVQESTRMSSEQPQDEYSEEYKIVQYEVLRASWRRSVDRIYRTPL</sequence>